<feature type="transmembrane region" description="Helical" evidence="1">
    <location>
        <begin position="33"/>
        <end position="53"/>
    </location>
</feature>
<evidence type="ECO:0000313" key="4">
    <source>
        <dbReference type="Proteomes" id="UP000005442"/>
    </source>
</evidence>
<organism evidence="3 4">
    <name type="scientific">Mycolicibacterium rhodesiae (strain NBB3)</name>
    <name type="common">Mycobacterium rhodesiae</name>
    <dbReference type="NCBI Taxonomy" id="710685"/>
    <lineage>
        <taxon>Bacteria</taxon>
        <taxon>Bacillati</taxon>
        <taxon>Actinomycetota</taxon>
        <taxon>Actinomycetes</taxon>
        <taxon>Mycobacteriales</taxon>
        <taxon>Mycobacteriaceae</taxon>
        <taxon>Mycolicibacterium</taxon>
    </lineage>
</organism>
<dbReference type="OrthoDB" id="2340043at2"/>
<dbReference type="HOGENOM" id="CLU_052333_1_0_11"/>
<reference evidence="3 4" key="1">
    <citation type="submission" date="2011-12" db="EMBL/GenBank/DDBJ databases">
        <title>Complete sequence of Mycobacterium rhodesiae NBB3.</title>
        <authorList>
            <consortium name="US DOE Joint Genome Institute"/>
            <person name="Lucas S."/>
            <person name="Han J."/>
            <person name="Lapidus A."/>
            <person name="Cheng J.-F."/>
            <person name="Goodwin L."/>
            <person name="Pitluck S."/>
            <person name="Peters L."/>
            <person name="Mikhailova N."/>
            <person name="Gu W."/>
            <person name="Detter J.C."/>
            <person name="Han C."/>
            <person name="Tapia R."/>
            <person name="Land M."/>
            <person name="Hauser L."/>
            <person name="Kyrpides N."/>
            <person name="Ivanova N."/>
            <person name="Pagani I."/>
            <person name="Mattes T."/>
            <person name="Holmes A."/>
            <person name="Rutledge P."/>
            <person name="Paulsen I."/>
            <person name="Coleman N."/>
            <person name="Woyke T."/>
        </authorList>
    </citation>
    <scope>NUCLEOTIDE SEQUENCE [LARGE SCALE GENOMIC DNA]</scope>
    <source>
        <strain evidence="3 4">NBB3</strain>
    </source>
</reference>
<keyword evidence="4" id="KW-1185">Reference proteome</keyword>
<dbReference type="InterPro" id="IPR036691">
    <property type="entry name" value="Endo/exonu/phosph_ase_sf"/>
</dbReference>
<name>G8RX38_MYCRN</name>
<dbReference type="AlphaFoldDB" id="G8RX38"/>
<proteinExistence type="predicted"/>
<gene>
    <name evidence="3" type="ordered locus">MycrhN_1274</name>
</gene>
<feature type="domain" description="Endonuclease/exonuclease/phosphatase" evidence="2">
    <location>
        <begin position="119"/>
        <end position="311"/>
    </location>
</feature>
<dbReference type="STRING" id="710685.MycrhN_1274"/>
<keyword evidence="1" id="KW-1133">Transmembrane helix</keyword>
<keyword evidence="1" id="KW-0812">Transmembrane</keyword>
<dbReference type="InterPro" id="IPR005135">
    <property type="entry name" value="Endo/exonuclease/phosphatase"/>
</dbReference>
<dbReference type="GO" id="GO:0016787">
    <property type="term" value="F:hydrolase activity"/>
    <property type="evidence" value="ECO:0007669"/>
    <property type="project" value="UniProtKB-KW"/>
</dbReference>
<evidence type="ECO:0000256" key="1">
    <source>
        <dbReference type="SAM" id="Phobius"/>
    </source>
</evidence>
<dbReference type="eggNOG" id="COG3021">
    <property type="taxonomic scope" value="Bacteria"/>
</dbReference>
<accession>G8RX38</accession>
<dbReference type="RefSeq" id="WP_014209710.1">
    <property type="nucleotide sequence ID" value="NC_016604.1"/>
</dbReference>
<feature type="transmembrane region" description="Helical" evidence="1">
    <location>
        <begin position="60"/>
        <end position="78"/>
    </location>
</feature>
<evidence type="ECO:0000313" key="3">
    <source>
        <dbReference type="EMBL" id="AEV71895.1"/>
    </source>
</evidence>
<keyword evidence="3" id="KW-0378">Hydrolase</keyword>
<dbReference type="PATRIC" id="fig|710685.3.peg.1283"/>
<dbReference type="KEGG" id="mrh:MycrhN_1274"/>
<dbReference type="EMBL" id="CP003169">
    <property type="protein sequence ID" value="AEV71895.1"/>
    <property type="molecule type" value="Genomic_DNA"/>
</dbReference>
<dbReference type="Proteomes" id="UP000005442">
    <property type="component" value="Chromosome"/>
</dbReference>
<dbReference type="SUPFAM" id="SSF56219">
    <property type="entry name" value="DNase I-like"/>
    <property type="match status" value="1"/>
</dbReference>
<evidence type="ECO:0000259" key="2">
    <source>
        <dbReference type="Pfam" id="PF03372"/>
    </source>
</evidence>
<keyword evidence="1" id="KW-0472">Membrane</keyword>
<protein>
    <submittedName>
        <fullName evidence="3">Metal-dependent hydrolase</fullName>
    </submittedName>
</protein>
<dbReference type="Gene3D" id="3.60.10.10">
    <property type="entry name" value="Endonuclease/exonuclease/phosphatase"/>
    <property type="match status" value="1"/>
</dbReference>
<dbReference type="Pfam" id="PF03372">
    <property type="entry name" value="Exo_endo_phos"/>
    <property type="match status" value="1"/>
</dbReference>
<sequence>MIRVLTTALGLLAFAIGTAGLVSRYLPLSNEFVLVVAAASPYLTTAAVVALILFGLARRWLLTILAAVLCVVMISVQLPRFLGPEKIDVPSVAVRVLSANLGLGEADPDVVVQTAGDLADVVVVQEMTPGLAADMSAAGLDATFPHRVIDPRPQAEGVGVWSRYPIVSSAPIAGYEKPMLSVRIRVPGVRFDPIVLAVHLAAPLVQPLDDFTRDYARFPDTLREIANQAGSGAVIVAGDLNATFDMRPFRQLFDEGYRDAAEQSGAGLTRSFPSTVEGQPWRRPVVGIDHVLVRNCVATAARTISVPGSDHRGLVTTVEIPVDPTASYPRD</sequence>